<protein>
    <submittedName>
        <fullName evidence="5">DUF11 domain-containing protein</fullName>
    </submittedName>
</protein>
<dbReference type="EMBL" id="JAJJMO010000001">
    <property type="protein sequence ID" value="MCC9074333.1"/>
    <property type="molecule type" value="Genomic_DNA"/>
</dbReference>
<feature type="domain" description="DUF11" evidence="2">
    <location>
        <begin position="1590"/>
        <end position="1704"/>
    </location>
</feature>
<evidence type="ECO:0000259" key="2">
    <source>
        <dbReference type="Pfam" id="PF01345"/>
    </source>
</evidence>
<dbReference type="NCBIfam" id="TIGR01451">
    <property type="entry name" value="B_ant_repeat"/>
    <property type="match status" value="1"/>
</dbReference>
<dbReference type="Proteomes" id="UP001430919">
    <property type="component" value="Unassembled WGS sequence"/>
</dbReference>
<evidence type="ECO:0000313" key="5">
    <source>
        <dbReference type="EMBL" id="MCC9074333.1"/>
    </source>
</evidence>
<organism evidence="5 6">
    <name type="scientific">Flavobacterium pisciphilum</name>
    <dbReference type="NCBI Taxonomy" id="2893755"/>
    <lineage>
        <taxon>Bacteria</taxon>
        <taxon>Pseudomonadati</taxon>
        <taxon>Bacteroidota</taxon>
        <taxon>Flavobacteriia</taxon>
        <taxon>Flavobacteriales</taxon>
        <taxon>Flavobacteriaceae</taxon>
        <taxon>Flavobacterium</taxon>
    </lineage>
</organism>
<evidence type="ECO:0000259" key="4">
    <source>
        <dbReference type="Pfam" id="PF19406"/>
    </source>
</evidence>
<dbReference type="SUPFAM" id="SSF49299">
    <property type="entry name" value="PKD domain"/>
    <property type="match status" value="1"/>
</dbReference>
<dbReference type="Pfam" id="PF13585">
    <property type="entry name" value="CHU_C"/>
    <property type="match status" value="1"/>
</dbReference>
<feature type="chain" id="PRO_5045915246" evidence="1">
    <location>
        <begin position="21"/>
        <end position="1806"/>
    </location>
</feature>
<dbReference type="InterPro" id="IPR035986">
    <property type="entry name" value="PKD_dom_sf"/>
</dbReference>
<dbReference type="InterPro" id="IPR047589">
    <property type="entry name" value="DUF11_rpt"/>
</dbReference>
<name>A0ABS8MZW5_9FLAO</name>
<accession>A0ABS8MZW5</accession>
<evidence type="ECO:0000313" key="6">
    <source>
        <dbReference type="Proteomes" id="UP001430919"/>
    </source>
</evidence>
<comment type="caution">
    <text evidence="5">The sequence shown here is derived from an EMBL/GenBank/DDBJ whole genome shotgun (WGS) entry which is preliminary data.</text>
</comment>
<feature type="domain" description="Ig-like" evidence="3">
    <location>
        <begin position="1194"/>
        <end position="1269"/>
    </location>
</feature>
<evidence type="ECO:0000259" key="3">
    <source>
        <dbReference type="Pfam" id="PF19081"/>
    </source>
</evidence>
<keyword evidence="1" id="KW-0732">Signal</keyword>
<dbReference type="InterPro" id="IPR001434">
    <property type="entry name" value="OmcB-like_DUF11"/>
</dbReference>
<gene>
    <name evidence="5" type="ORF">LNQ49_22320</name>
</gene>
<dbReference type="Gene3D" id="2.60.40.10">
    <property type="entry name" value="Immunoglobulins"/>
    <property type="match status" value="2"/>
</dbReference>
<dbReference type="Pfam" id="PF01345">
    <property type="entry name" value="DUF11"/>
    <property type="match status" value="1"/>
</dbReference>
<dbReference type="Pfam" id="PF19081">
    <property type="entry name" value="Ig_7"/>
    <property type="match status" value="3"/>
</dbReference>
<proteinExistence type="predicted"/>
<reference evidence="5" key="1">
    <citation type="submission" date="2021-11" db="EMBL/GenBank/DDBJ databases">
        <title>Description of novel Flavobacterium species.</title>
        <authorList>
            <person name="Saticioglu I.B."/>
            <person name="Ay H."/>
            <person name="Altun S."/>
            <person name="Duman M."/>
        </authorList>
    </citation>
    <scope>NUCLEOTIDE SEQUENCE</scope>
    <source>
        <strain evidence="5">F-65</strain>
    </source>
</reference>
<dbReference type="InterPro" id="IPR044023">
    <property type="entry name" value="Ig_7"/>
</dbReference>
<dbReference type="Pfam" id="PF19406">
    <property type="entry name" value="PKD_5"/>
    <property type="match status" value="1"/>
</dbReference>
<dbReference type="InterPro" id="IPR013783">
    <property type="entry name" value="Ig-like_fold"/>
</dbReference>
<feature type="domain" description="Ig-like" evidence="3">
    <location>
        <begin position="835"/>
        <end position="912"/>
    </location>
</feature>
<sequence>MKNIKIIITLFCFLPLVGLAQTADFTAVSTPAYCFTDGTITVTATNTVGRVQYELVSYRAVRSAIGVPQDDPFFSNLAPGTYTVGIYDDNNTTTPITKEVVVEDRRPSNTLTISNISSAQLAYCTGSPDPGARLYTTINGGSAPYDVAVLDASDNIVDEITNTYNLFNSFLAIPAGTYKIRVKDNCGTVVNSNSPHVVKPNIVYDFNVSTPTFWYWDNNVKVTHSGAGTVCDPVTDAYYDFNYSGGIPVITGNDVFPISQGPGVSTRMYAVEYDGIKTPYMTYDELRAYKQPLPIDINAWKPMTMWVSICGVEKSTVYNFPSRKNDFLPKLIANAGITFYIADDKSNTLCTPTGYVTLSRFSLLSGFCDPLTLTVTEKNGVEPPKQYTITGASQNDFEAQLAIGNTYILKLTDVNGSELNRFSYINVTRGQYLNTGSRTEIFLDPVLFRPSNQDDLPFELVSMADFKNFGKSQLGIKTDYAIPVPYTITVTGPNGYNFTKTINTTSYNGTLISNNLAVGAYSVRINSVTGCYDKTFPITLDRIIDRIAVTTTITPDPVACDRYVKSMNYRVHNQGELRPYPSTSFESMFNVPFVNFVVADGPAGLGYPYAVVGNSIGWNMSSQNVTAVFRGDITGLYKINLVEDRAPGKPVIEGPWEVDVKSEFPVFDMNGSGGAICTGSTTGTLGVVIRNATNPVYYLKKATDSNYPAVGQSSAYFPNLVAGDYMVKVETACYPTALEASFKMDYISNITDIISGANELCDTDQLNFSIKSLGAVTNVKWKLPDGSIQTTENLVLDNPQAGEYSVNVTTRSGCIVTDKIEVKIKARAVAADILVADSVICSGETTTLQAASTTITNPLFTWYSDASLTNVLGTGADFTTPVLAANSMYYVTAQSADFCENIPTEAKVVTVTVNLSATAADIIADSVGTCSGSTAILNADSTTITNPIFTWYSDANLTNVLGTGADFTTPVLTAEEIYYVTVKGDNACENLPGTAKEVNVTINPALVVTPPVPQIVGNQCTLPTINFDSNDPGTLYVWSVDDWSIGLEDNWISSPNIPSFKAINTGTTPVTATVTVHPIGTVCGAGSFTFTITVNPDIVLTQPADQKICTNTIVSEIDFVSNITGTTYSWVNDNPNIGLAAAGTGNIPAFTAINNDHFTAIATITVTPTANGCIGTPVTFTIEVNPEGKIDILGNQTICMGETAMLSASSMSVINPEFTWYSDETLTNVLSTDAIYSVKPLVTTIYYVTIKGDNACEANTGMPVTVIVNEIVPPTGNATQEFCLASNATVADLVTNESNVVWYDAAIAGNIVSSGTALVDGVIYYGLLNVGACESSTRLAVTAIMNEVVPPTGNATQEFCLASNATVADLVTNESNVVWYDAAIAGNIVSSGTALVDGVIYYGLLNVGTCESSTRLAVTAIMNEVVPPTGNATQEFCLASNATVADLVTNESNVVWYDAAIAGNIVLSGTALVDGVIYYGLLNVGACESSTRLAVTAIIKADLPGETIGWNTAACIADEVTYKTSTGMSDYNWIVAGGTISAGGKLDDDFVTIKWTTAGNGSVGVAFINAFNCDPIVTIHFPVTIAVCSDIAIGKVVNNPKPSVGENVIFTITASNIGTESFQNVSISEMLPSGYQFVNATASSGDYNNISGIWNVSNIAAGATQTLTLTAKVMGTGDYLNIAYLIDSTPTDHNPDNNRAEAAVVPVGIIIYNAVSANGDGVNDYFKIDGLEHYPDNTVEIYNRWGVKIYEADGYGLNDNVFRGISAGRATMKKGQVVPAGTYFYILRYRLNAESRIEKSGYLYVK</sequence>
<evidence type="ECO:0000256" key="1">
    <source>
        <dbReference type="SAM" id="SignalP"/>
    </source>
</evidence>
<feature type="domain" description="PKD-like" evidence="4">
    <location>
        <begin position="1107"/>
        <end position="1187"/>
    </location>
</feature>
<feature type="signal peptide" evidence="1">
    <location>
        <begin position="1"/>
        <end position="20"/>
    </location>
</feature>
<dbReference type="InterPro" id="IPR045828">
    <property type="entry name" value="PKD_Bacteroidetes"/>
</dbReference>
<keyword evidence="6" id="KW-1185">Reference proteome</keyword>
<dbReference type="RefSeq" id="WP_229991147.1">
    <property type="nucleotide sequence ID" value="NZ_JAJJMO010000001.1"/>
</dbReference>
<feature type="domain" description="Ig-like" evidence="3">
    <location>
        <begin position="924"/>
        <end position="1004"/>
    </location>
</feature>